<evidence type="ECO:0000313" key="6">
    <source>
        <dbReference type="EMBL" id="HCO69328.1"/>
    </source>
</evidence>
<evidence type="ECO:0000259" key="5">
    <source>
        <dbReference type="PROSITE" id="PS50893"/>
    </source>
</evidence>
<evidence type="ECO:0000256" key="4">
    <source>
        <dbReference type="ARBA" id="ARBA00022840"/>
    </source>
</evidence>
<keyword evidence="4 7" id="KW-0067">ATP-binding</keyword>
<dbReference type="Gene3D" id="3.40.50.300">
    <property type="entry name" value="P-loop containing nucleotide triphosphate hydrolases"/>
    <property type="match status" value="1"/>
</dbReference>
<dbReference type="Pfam" id="PF08352">
    <property type="entry name" value="oligo_HPY"/>
    <property type="match status" value="1"/>
</dbReference>
<dbReference type="PROSITE" id="PS50893">
    <property type="entry name" value="ABC_TRANSPORTER_2"/>
    <property type="match status" value="1"/>
</dbReference>
<dbReference type="PROSITE" id="PS00211">
    <property type="entry name" value="ABC_TRANSPORTER_1"/>
    <property type="match status" value="1"/>
</dbReference>
<comment type="caution">
    <text evidence="7">The sequence shown here is derived from an EMBL/GenBank/DDBJ whole genome shotgun (WGS) entry which is preliminary data.</text>
</comment>
<proteinExistence type="inferred from homology"/>
<evidence type="ECO:0000313" key="9">
    <source>
        <dbReference type="Proteomes" id="UP000264215"/>
    </source>
</evidence>
<dbReference type="AlphaFoldDB" id="A0A101I764"/>
<dbReference type="PANTHER" id="PTHR43776:SF7">
    <property type="entry name" value="D,D-DIPEPTIDE TRANSPORT ATP-BINDING PROTEIN DDPF-RELATED"/>
    <property type="match status" value="1"/>
</dbReference>
<comment type="similarity">
    <text evidence="1">Belongs to the ABC transporter superfamily.</text>
</comment>
<protein>
    <submittedName>
        <fullName evidence="6 7">Peptide ABC transporter ATP-binding protein</fullName>
    </submittedName>
</protein>
<dbReference type="CDD" id="cd03257">
    <property type="entry name" value="ABC_NikE_OppD_transporters"/>
    <property type="match status" value="1"/>
</dbReference>
<evidence type="ECO:0000256" key="3">
    <source>
        <dbReference type="ARBA" id="ARBA00022741"/>
    </source>
</evidence>
<dbReference type="Proteomes" id="UP000055014">
    <property type="component" value="Unassembled WGS sequence"/>
</dbReference>
<evidence type="ECO:0000313" key="8">
    <source>
        <dbReference type="Proteomes" id="UP000055014"/>
    </source>
</evidence>
<dbReference type="InterPro" id="IPR017871">
    <property type="entry name" value="ABC_transporter-like_CS"/>
</dbReference>
<dbReference type="EMBL" id="DQBS01000048">
    <property type="protein sequence ID" value="HCO69328.1"/>
    <property type="molecule type" value="Genomic_DNA"/>
</dbReference>
<dbReference type="NCBIfam" id="TIGR01727">
    <property type="entry name" value="oligo_HPY"/>
    <property type="match status" value="1"/>
</dbReference>
<dbReference type="EMBL" id="LGGW01000054">
    <property type="protein sequence ID" value="KUK90047.1"/>
    <property type="molecule type" value="Genomic_DNA"/>
</dbReference>
<reference evidence="7" key="1">
    <citation type="journal article" date="2015" name="MBio">
        <title>Genome-resolved metagenomic analysis reveals roles for candidate phyla and other microbial community members in biogeochemical transformations in oil reservoirs.</title>
        <authorList>
            <person name="Hu P."/>
            <person name="Tom L."/>
            <person name="Singh A."/>
            <person name="Thomas B.C."/>
            <person name="Baker B.J."/>
            <person name="Piceno Y.M."/>
            <person name="Andersen G.L."/>
            <person name="Banfield J.F."/>
        </authorList>
    </citation>
    <scope>NUCLEOTIDE SEQUENCE [LARGE SCALE GENOMIC DNA]</scope>
    <source>
        <strain evidence="7">46_70</strain>
    </source>
</reference>
<dbReference type="GO" id="GO:0016887">
    <property type="term" value="F:ATP hydrolysis activity"/>
    <property type="evidence" value="ECO:0007669"/>
    <property type="project" value="InterPro"/>
</dbReference>
<dbReference type="GO" id="GO:0015833">
    <property type="term" value="P:peptide transport"/>
    <property type="evidence" value="ECO:0007669"/>
    <property type="project" value="InterPro"/>
</dbReference>
<dbReference type="SUPFAM" id="SSF52540">
    <property type="entry name" value="P-loop containing nucleoside triphosphate hydrolases"/>
    <property type="match status" value="1"/>
</dbReference>
<evidence type="ECO:0000256" key="1">
    <source>
        <dbReference type="ARBA" id="ARBA00005417"/>
    </source>
</evidence>
<dbReference type="InterPro" id="IPR003439">
    <property type="entry name" value="ABC_transporter-like_ATP-bd"/>
</dbReference>
<dbReference type="InterPro" id="IPR027417">
    <property type="entry name" value="P-loop_NTPase"/>
</dbReference>
<dbReference type="PATRIC" id="fig|1236046.5.peg.303"/>
<dbReference type="InterPro" id="IPR013563">
    <property type="entry name" value="Oligopep_ABC_C"/>
</dbReference>
<dbReference type="Proteomes" id="UP000264215">
    <property type="component" value="Unassembled WGS sequence"/>
</dbReference>
<dbReference type="InterPro" id="IPR050319">
    <property type="entry name" value="ABC_transp_ATP-bind"/>
</dbReference>
<reference evidence="8" key="2">
    <citation type="journal article" date="2015" name="MBio">
        <title>Genome-Resolved Metagenomic Analysis Reveals Roles for Candidate Phyla and Other Microbial Community Members in Biogeochemical Transformations in Oil Reservoirs.</title>
        <authorList>
            <person name="Hu P."/>
            <person name="Tom L."/>
            <person name="Singh A."/>
            <person name="Thomas B.C."/>
            <person name="Baker B.J."/>
            <person name="Piceno Y.M."/>
            <person name="Andersen G.L."/>
            <person name="Banfield J.F."/>
        </authorList>
    </citation>
    <scope>NUCLEOTIDE SEQUENCE [LARGE SCALE GENOMIC DNA]</scope>
</reference>
<evidence type="ECO:0000313" key="7">
    <source>
        <dbReference type="EMBL" id="KUK90047.1"/>
    </source>
</evidence>
<organism evidence="7 8">
    <name type="scientific">Mesotoga infera</name>
    <dbReference type="NCBI Taxonomy" id="1236046"/>
    <lineage>
        <taxon>Bacteria</taxon>
        <taxon>Thermotogati</taxon>
        <taxon>Thermotogota</taxon>
        <taxon>Thermotogae</taxon>
        <taxon>Kosmotogales</taxon>
        <taxon>Kosmotogaceae</taxon>
        <taxon>Mesotoga</taxon>
    </lineage>
</organism>
<evidence type="ECO:0000256" key="2">
    <source>
        <dbReference type="ARBA" id="ARBA00022448"/>
    </source>
</evidence>
<keyword evidence="2" id="KW-0813">Transport</keyword>
<sequence>MKLLEVRNLKKYFPIKQGFLIERVVGFVKAVDDVSFSVDRGKTIGIVGESGCGKTTIGKSIIRLHEVTDGEMLIDEEDTTFYFMKKRRAKQYLKEKYFDTEKFNNGDGVEFEPFEKKMYDVYNGVNKDSSKAIDILFDKSDQKKKLLRQKAQIVFQDPMSSLNPRMTVGQMLTEPLLFHKLAKDLDEAVEMVKELLVQVGLKPYHVDRYPHQFSGGQRQRIAVARAISVDPDLIVLDEPTSALDVSVQAQIVNLFEKLQEQLNAGYVFISHNLSLVRFISQEVSVMYLGRIVEQGNSESIFKNPLHPYTKALLAAAPIPDPKKKRNRKDLVGGQVPSPINRPAGCFFNPRCKYRMDICTKEYPPMFKADENHYVSCHLYSTSQEQGGESK</sequence>
<reference evidence="6 9" key="3">
    <citation type="journal article" date="2018" name="Nat. Biotechnol.">
        <title>A standardized bacterial taxonomy based on genome phylogeny substantially revises the tree of life.</title>
        <authorList>
            <person name="Parks D.H."/>
            <person name="Chuvochina M."/>
            <person name="Waite D.W."/>
            <person name="Rinke C."/>
            <person name="Skarshewski A."/>
            <person name="Chaumeil P.A."/>
            <person name="Hugenholtz P."/>
        </authorList>
    </citation>
    <scope>NUCLEOTIDE SEQUENCE [LARGE SCALE GENOMIC DNA]</scope>
    <source>
        <strain evidence="6">UBA9905</strain>
    </source>
</reference>
<dbReference type="Pfam" id="PF00005">
    <property type="entry name" value="ABC_tran"/>
    <property type="match status" value="2"/>
</dbReference>
<name>A0A101I764_9BACT</name>
<feature type="domain" description="ABC transporter" evidence="5">
    <location>
        <begin position="4"/>
        <end position="313"/>
    </location>
</feature>
<dbReference type="SMART" id="SM00382">
    <property type="entry name" value="AAA"/>
    <property type="match status" value="1"/>
</dbReference>
<dbReference type="GO" id="GO:0055085">
    <property type="term" value="P:transmembrane transport"/>
    <property type="evidence" value="ECO:0007669"/>
    <property type="project" value="UniProtKB-ARBA"/>
</dbReference>
<dbReference type="InterPro" id="IPR003593">
    <property type="entry name" value="AAA+_ATPase"/>
</dbReference>
<dbReference type="GO" id="GO:0005524">
    <property type="term" value="F:ATP binding"/>
    <property type="evidence" value="ECO:0007669"/>
    <property type="project" value="UniProtKB-KW"/>
</dbReference>
<gene>
    <name evidence="6" type="ORF">DIT26_01875</name>
    <name evidence="7" type="ORF">XE02_0719</name>
</gene>
<keyword evidence="3" id="KW-0547">Nucleotide-binding</keyword>
<dbReference type="PANTHER" id="PTHR43776">
    <property type="entry name" value="TRANSPORT ATP-BINDING PROTEIN"/>
    <property type="match status" value="1"/>
</dbReference>
<accession>A0A101I764</accession>